<protein>
    <recommendedName>
        <fullName evidence="1">Endonuclease/exonuclease/phosphatase domain-containing protein</fullName>
    </recommendedName>
</protein>
<dbReference type="GO" id="GO:0061343">
    <property type="term" value="P:cell adhesion involved in heart morphogenesis"/>
    <property type="evidence" value="ECO:0007669"/>
    <property type="project" value="TreeGrafter"/>
</dbReference>
<dbReference type="GO" id="GO:0007508">
    <property type="term" value="P:larval heart development"/>
    <property type="evidence" value="ECO:0007669"/>
    <property type="project" value="TreeGrafter"/>
</dbReference>
<proteinExistence type="predicted"/>
<comment type="caution">
    <text evidence="2">The sequence shown here is derived from an EMBL/GenBank/DDBJ whole genome shotgun (WGS) entry which is preliminary data.</text>
</comment>
<keyword evidence="3" id="KW-1185">Reference proteome</keyword>
<dbReference type="Gene3D" id="3.60.10.10">
    <property type="entry name" value="Endonuclease/exonuclease/phosphatase"/>
    <property type="match status" value="1"/>
</dbReference>
<sequence>MTLHRKDRIDDKHGGVLIATKPGLVATPATELNADSEIIWTKIQIQGCRTLIIGSFYRPPNSNLEYLQTLDDCLSKIDPSKNIWLAGDFNLPDINWTAQATLDNPTHEGDLLLQTDRKLLHENFIDIINTHSLTQTVLEPTRTQVSVERHNPNIRHGVTSNILDLFLTNNISLITRIRVLPGLSDHEMVLIDANIKPTTRKQLPRTIYMYNRADMDGITQDLVEFCDSFLDSDPMASSVETNWTRLRDFIRDTMDKHIPTKTITHNRSLPWYNRQLKRLHRNKVKAYNRAKRYNDTEHWLEYKNIQKTLQKETKQAETKYTSTFLADNTQNHKKFFSFFKARKQDSSGITTLLHNNSLVTHPQDKANALNTQFQSVFTHEHEHLPDMPTPSHPPIPPIHINTQGIEKLLSEVDIHKATGPDNIP</sequence>
<name>A0AAE1FD59_PETCI</name>
<feature type="domain" description="Endonuclease/exonuclease/phosphatase" evidence="1">
    <location>
        <begin position="53"/>
        <end position="189"/>
    </location>
</feature>
<evidence type="ECO:0000259" key="1">
    <source>
        <dbReference type="Pfam" id="PF14529"/>
    </source>
</evidence>
<accession>A0AAE1FD59</accession>
<reference evidence="2" key="1">
    <citation type="submission" date="2023-10" db="EMBL/GenBank/DDBJ databases">
        <title>Genome assemblies of two species of porcelain crab, Petrolisthes cinctipes and Petrolisthes manimaculis (Anomura: Porcellanidae).</title>
        <authorList>
            <person name="Angst P."/>
        </authorList>
    </citation>
    <scope>NUCLEOTIDE SEQUENCE</scope>
    <source>
        <strain evidence="2">PB745_01</strain>
        <tissue evidence="2">Gill</tissue>
    </source>
</reference>
<gene>
    <name evidence="2" type="ORF">Pcinc_023913</name>
</gene>
<dbReference type="PANTHER" id="PTHR33395">
    <property type="entry name" value="TRANSCRIPTASE, PUTATIVE-RELATED-RELATED"/>
    <property type="match status" value="1"/>
</dbReference>
<dbReference type="AlphaFoldDB" id="A0AAE1FD59"/>
<dbReference type="Proteomes" id="UP001286313">
    <property type="component" value="Unassembled WGS sequence"/>
</dbReference>
<dbReference type="PANTHER" id="PTHR33395:SF22">
    <property type="entry name" value="REVERSE TRANSCRIPTASE DOMAIN-CONTAINING PROTEIN"/>
    <property type="match status" value="1"/>
</dbReference>
<dbReference type="GO" id="GO:0031012">
    <property type="term" value="C:extracellular matrix"/>
    <property type="evidence" value="ECO:0007669"/>
    <property type="project" value="TreeGrafter"/>
</dbReference>
<dbReference type="Pfam" id="PF14529">
    <property type="entry name" value="Exo_endo_phos_2"/>
    <property type="match status" value="1"/>
</dbReference>
<dbReference type="InterPro" id="IPR036691">
    <property type="entry name" value="Endo/exonu/phosph_ase_sf"/>
</dbReference>
<evidence type="ECO:0000313" key="3">
    <source>
        <dbReference type="Proteomes" id="UP001286313"/>
    </source>
</evidence>
<dbReference type="EMBL" id="JAWQEG010002593">
    <property type="protein sequence ID" value="KAK3870887.1"/>
    <property type="molecule type" value="Genomic_DNA"/>
</dbReference>
<dbReference type="GO" id="GO:0003824">
    <property type="term" value="F:catalytic activity"/>
    <property type="evidence" value="ECO:0007669"/>
    <property type="project" value="InterPro"/>
</dbReference>
<dbReference type="SUPFAM" id="SSF56219">
    <property type="entry name" value="DNase I-like"/>
    <property type="match status" value="1"/>
</dbReference>
<organism evidence="2 3">
    <name type="scientific">Petrolisthes cinctipes</name>
    <name type="common">Flat porcelain crab</name>
    <dbReference type="NCBI Taxonomy" id="88211"/>
    <lineage>
        <taxon>Eukaryota</taxon>
        <taxon>Metazoa</taxon>
        <taxon>Ecdysozoa</taxon>
        <taxon>Arthropoda</taxon>
        <taxon>Crustacea</taxon>
        <taxon>Multicrustacea</taxon>
        <taxon>Malacostraca</taxon>
        <taxon>Eumalacostraca</taxon>
        <taxon>Eucarida</taxon>
        <taxon>Decapoda</taxon>
        <taxon>Pleocyemata</taxon>
        <taxon>Anomura</taxon>
        <taxon>Galatheoidea</taxon>
        <taxon>Porcellanidae</taxon>
        <taxon>Petrolisthes</taxon>
    </lineage>
</organism>
<evidence type="ECO:0000313" key="2">
    <source>
        <dbReference type="EMBL" id="KAK3870887.1"/>
    </source>
</evidence>
<dbReference type="InterPro" id="IPR005135">
    <property type="entry name" value="Endo/exonuclease/phosphatase"/>
</dbReference>